<gene>
    <name evidence="1" type="ORF">PO127_26465</name>
</gene>
<organism evidence="1 2">
    <name type="scientific">Bacteroides thetaiotaomicron</name>
    <dbReference type="NCBI Taxonomy" id="818"/>
    <lineage>
        <taxon>Bacteria</taxon>
        <taxon>Pseudomonadati</taxon>
        <taxon>Bacteroidota</taxon>
        <taxon>Bacteroidia</taxon>
        <taxon>Bacteroidales</taxon>
        <taxon>Bacteroidaceae</taxon>
        <taxon>Bacteroides</taxon>
    </lineage>
</organism>
<proteinExistence type="predicted"/>
<comment type="caution">
    <text evidence="1">The sequence shown here is derived from an EMBL/GenBank/DDBJ whole genome shotgun (WGS) entry which is preliminary data.</text>
</comment>
<dbReference type="RefSeq" id="WP_008764947.1">
    <property type="nucleotide sequence ID" value="NZ_BAABXH010000001.1"/>
</dbReference>
<dbReference type="Proteomes" id="UP001217776">
    <property type="component" value="Unassembled WGS sequence"/>
</dbReference>
<accession>A0AAP3SKX0</accession>
<protein>
    <submittedName>
        <fullName evidence="1">Serine acetyltransferase</fullName>
    </submittedName>
</protein>
<dbReference type="PANTHER" id="PTHR42811">
    <property type="entry name" value="SERINE ACETYLTRANSFERASE"/>
    <property type="match status" value="1"/>
</dbReference>
<sequence>MISSKNEYELFLRADSVANKFERMPMKWINIRFRYLRCLRRYEYVVNCKPTLFIVRKQLLRLILSQLSVKSGIQIPINTFGKGLYLPYHGTIVVNETARFGDFCVVQAGVNVSANVCGGNHIYFGTGCKIMKNVEIADDVIIGANAVVTKSVFEQNIVVAGIPAKKINNNGYRDRKNAI</sequence>
<reference evidence="1" key="1">
    <citation type="submission" date="2022-10" db="EMBL/GenBank/DDBJ databases">
        <title>Human gut microbiome strain richness.</title>
        <authorList>
            <person name="Chen-Liaw A."/>
        </authorList>
    </citation>
    <scope>NUCLEOTIDE SEQUENCE</scope>
    <source>
        <strain evidence="1">1001283st1_A3_1001283B150304_161114</strain>
    </source>
</reference>
<evidence type="ECO:0000313" key="1">
    <source>
        <dbReference type="EMBL" id="MDC2239292.1"/>
    </source>
</evidence>
<dbReference type="AlphaFoldDB" id="A0AAP3SKX0"/>
<dbReference type="InterPro" id="IPR011004">
    <property type="entry name" value="Trimer_LpxA-like_sf"/>
</dbReference>
<evidence type="ECO:0000313" key="2">
    <source>
        <dbReference type="Proteomes" id="UP001217776"/>
    </source>
</evidence>
<dbReference type="SUPFAM" id="SSF51161">
    <property type="entry name" value="Trimeric LpxA-like enzymes"/>
    <property type="match status" value="1"/>
</dbReference>
<dbReference type="EMBL" id="JAQNVG010000088">
    <property type="protein sequence ID" value="MDC2239292.1"/>
    <property type="molecule type" value="Genomic_DNA"/>
</dbReference>
<name>A0AAP3SKX0_BACT4</name>
<dbReference type="Gene3D" id="2.160.10.10">
    <property type="entry name" value="Hexapeptide repeat proteins"/>
    <property type="match status" value="1"/>
</dbReference>